<protein>
    <submittedName>
        <fullName evidence="1">Uncharacterized protein</fullName>
    </submittedName>
</protein>
<dbReference type="AlphaFoldDB" id="A0A840C440"/>
<sequence length="72" mass="8001">MHDLVLLTFENEDFIRCISLDDALAKAISHKETEGRIRVEVTPAGGGRMTVLDFDRSSLDWIPVTSTDGNHS</sequence>
<reference evidence="1" key="1">
    <citation type="submission" date="2020-08" db="EMBL/GenBank/DDBJ databases">
        <title>Genomic Encyclopedia of Type Strains, Phase IV (KMG-IV): sequencing the most valuable type-strain genomes for metagenomic binning, comparative biology and taxonomic classification.</title>
        <authorList>
            <person name="Goeker M."/>
        </authorList>
    </citation>
    <scope>NUCLEOTIDE SEQUENCE [LARGE SCALE GENOMIC DNA]</scope>
    <source>
        <strain evidence="1">DSM 105040</strain>
    </source>
</reference>
<comment type="caution">
    <text evidence="1">The sequence shown here is derived from an EMBL/GenBank/DDBJ whole genome shotgun (WGS) entry which is preliminary data.</text>
</comment>
<dbReference type="Proteomes" id="UP000585681">
    <property type="component" value="Unassembled WGS sequence"/>
</dbReference>
<dbReference type="EMBL" id="JACIEQ010000001">
    <property type="protein sequence ID" value="MBB4020235.1"/>
    <property type="molecule type" value="Genomic_DNA"/>
</dbReference>
<proteinExistence type="predicted"/>
<keyword evidence="2" id="KW-1185">Reference proteome</keyword>
<evidence type="ECO:0000313" key="1">
    <source>
        <dbReference type="EMBL" id="MBB4020235.1"/>
    </source>
</evidence>
<gene>
    <name evidence="1" type="ORF">GGR17_000026</name>
</gene>
<organism evidence="1 2">
    <name type="scientific">Actibacterium naphthalenivorans</name>
    <dbReference type="NCBI Taxonomy" id="1614693"/>
    <lineage>
        <taxon>Bacteria</taxon>
        <taxon>Pseudomonadati</taxon>
        <taxon>Pseudomonadota</taxon>
        <taxon>Alphaproteobacteria</taxon>
        <taxon>Rhodobacterales</taxon>
        <taxon>Roseobacteraceae</taxon>
        <taxon>Actibacterium</taxon>
    </lineage>
</organism>
<name>A0A840C440_9RHOB</name>
<evidence type="ECO:0000313" key="2">
    <source>
        <dbReference type="Proteomes" id="UP000585681"/>
    </source>
</evidence>
<accession>A0A840C440</accession>